<dbReference type="Proteomes" id="UP000600214">
    <property type="component" value="Unassembled WGS sequence"/>
</dbReference>
<name>A0ABQ1YXW3_9BACT</name>
<gene>
    <name evidence="1" type="ORF">GCM10007423_39740</name>
</gene>
<comment type="caution">
    <text evidence="1">The sequence shown here is derived from an EMBL/GenBank/DDBJ whole genome shotgun (WGS) entry which is preliminary data.</text>
</comment>
<evidence type="ECO:0000313" key="1">
    <source>
        <dbReference type="EMBL" id="GGH42822.1"/>
    </source>
</evidence>
<reference evidence="2" key="1">
    <citation type="journal article" date="2019" name="Int. J. Syst. Evol. Microbiol.">
        <title>The Global Catalogue of Microorganisms (GCM) 10K type strain sequencing project: providing services to taxonomists for standard genome sequencing and annotation.</title>
        <authorList>
            <consortium name="The Broad Institute Genomics Platform"/>
            <consortium name="The Broad Institute Genome Sequencing Center for Infectious Disease"/>
            <person name="Wu L."/>
            <person name="Ma J."/>
        </authorList>
    </citation>
    <scope>NUCLEOTIDE SEQUENCE [LARGE SCALE GENOMIC DNA]</scope>
    <source>
        <strain evidence="2">CGMCC 1.15288</strain>
    </source>
</reference>
<evidence type="ECO:0008006" key="3">
    <source>
        <dbReference type="Google" id="ProtNLM"/>
    </source>
</evidence>
<dbReference type="RefSeq" id="WP_188935372.1">
    <property type="nucleotide sequence ID" value="NZ_BMIA01000003.1"/>
</dbReference>
<keyword evidence="2" id="KW-1185">Reference proteome</keyword>
<accession>A0ABQ1YXW3</accession>
<dbReference type="EMBL" id="BMIA01000003">
    <property type="protein sequence ID" value="GGH42822.1"/>
    <property type="molecule type" value="Genomic_DNA"/>
</dbReference>
<protein>
    <recommendedName>
        <fullName evidence="3">Ferrous iron transport protein A</fullName>
    </recommendedName>
</protein>
<proteinExistence type="predicted"/>
<sequence length="74" mass="8235">MIEISVTITEDDTNPIITHSLRMPVGLIPNIGEEVLVSNNTYPYRRLMITGKGIIVMERGYAVACKAELVNDDE</sequence>
<evidence type="ECO:0000313" key="2">
    <source>
        <dbReference type="Proteomes" id="UP000600214"/>
    </source>
</evidence>
<organism evidence="1 2">
    <name type="scientific">Dyadobacter endophyticus</name>
    <dbReference type="NCBI Taxonomy" id="1749036"/>
    <lineage>
        <taxon>Bacteria</taxon>
        <taxon>Pseudomonadati</taxon>
        <taxon>Bacteroidota</taxon>
        <taxon>Cytophagia</taxon>
        <taxon>Cytophagales</taxon>
        <taxon>Spirosomataceae</taxon>
        <taxon>Dyadobacter</taxon>
    </lineage>
</organism>